<name>A0ABQ5MKD3_9FLAO</name>
<organism evidence="1 2">
    <name type="scientific">Neptunitalea lumnitzerae</name>
    <dbReference type="NCBI Taxonomy" id="2965509"/>
    <lineage>
        <taxon>Bacteria</taxon>
        <taxon>Pseudomonadati</taxon>
        <taxon>Bacteroidota</taxon>
        <taxon>Flavobacteriia</taxon>
        <taxon>Flavobacteriales</taxon>
        <taxon>Flavobacteriaceae</taxon>
        <taxon>Neptunitalea</taxon>
    </lineage>
</organism>
<comment type="caution">
    <text evidence="1">The sequence shown here is derived from an EMBL/GenBank/DDBJ whole genome shotgun (WGS) entry which is preliminary data.</text>
</comment>
<protein>
    <submittedName>
        <fullName evidence="1">Uncharacterized protein</fullName>
    </submittedName>
</protein>
<dbReference type="RefSeq" id="WP_281765493.1">
    <property type="nucleotide sequence ID" value="NZ_BRVO01000002.1"/>
</dbReference>
<dbReference type="EMBL" id="BRVO01000002">
    <property type="protein sequence ID" value="GLB49873.1"/>
    <property type="molecule type" value="Genomic_DNA"/>
</dbReference>
<keyword evidence="2" id="KW-1185">Reference proteome</keyword>
<accession>A0ABQ5MKD3</accession>
<dbReference type="Proteomes" id="UP001143543">
    <property type="component" value="Unassembled WGS sequence"/>
</dbReference>
<sequence length="87" mass="10321">MSWHTIKESIQKDLLSRNLKNPNIRLNALENIETLLTKKKPDFIKNPEREFKTLDKNEFKKNLSMFKENGRLSSAESSIINEIYKRI</sequence>
<proteinExistence type="predicted"/>
<evidence type="ECO:0000313" key="2">
    <source>
        <dbReference type="Proteomes" id="UP001143543"/>
    </source>
</evidence>
<gene>
    <name evidence="1" type="ORF">Y10_22410</name>
</gene>
<evidence type="ECO:0000313" key="1">
    <source>
        <dbReference type="EMBL" id="GLB49873.1"/>
    </source>
</evidence>
<reference evidence="1" key="1">
    <citation type="submission" date="2022-07" db="EMBL/GenBank/DDBJ databases">
        <title>Taxonomy of Novel Oxalotrophic and Methylotrophic Bacteria.</title>
        <authorList>
            <person name="Sahin N."/>
            <person name="Tani A."/>
        </authorList>
    </citation>
    <scope>NUCLEOTIDE SEQUENCE</scope>
    <source>
        <strain evidence="1">Y10</strain>
    </source>
</reference>